<keyword evidence="10" id="KW-1133">Transmembrane helix</keyword>
<evidence type="ECO:0000256" key="9">
    <source>
        <dbReference type="SAM" id="MobiDB-lite"/>
    </source>
</evidence>
<dbReference type="SUPFAM" id="SSF51430">
    <property type="entry name" value="NAD(P)-linked oxidoreductase"/>
    <property type="match status" value="1"/>
</dbReference>
<protein>
    <recommendedName>
        <fullName evidence="7">GCS light chain</fullName>
    </recommendedName>
    <alternativeName>
        <fullName evidence="5">Gamma-ECS regulatory subunit</fullName>
    </alternativeName>
    <alternativeName>
        <fullName evidence="8">Gamma-glutamylcysteine synthetase regulatory subunit</fullName>
    </alternativeName>
    <alternativeName>
        <fullName evidence="6">Glutamate--cysteine ligase modifier subunit</fullName>
    </alternativeName>
</protein>
<proteinExistence type="inferred from homology"/>
<keyword evidence="4" id="KW-0317">Glutathione biosynthesis</keyword>
<keyword evidence="10" id="KW-0812">Transmembrane</keyword>
<reference evidence="11" key="1">
    <citation type="journal article" date="2020" name="Fungal Divers.">
        <title>Resolving the Mortierellaceae phylogeny through synthesis of multi-gene phylogenetics and phylogenomics.</title>
        <authorList>
            <person name="Vandepol N."/>
            <person name="Liber J."/>
            <person name="Desiro A."/>
            <person name="Na H."/>
            <person name="Kennedy M."/>
            <person name="Barry K."/>
            <person name="Grigoriev I.V."/>
            <person name="Miller A.N."/>
            <person name="O'Donnell K."/>
            <person name="Stajich J.E."/>
            <person name="Bonito G."/>
        </authorList>
    </citation>
    <scope>NUCLEOTIDE SEQUENCE</scope>
    <source>
        <strain evidence="11">NVP1</strain>
    </source>
</reference>
<evidence type="ECO:0000256" key="7">
    <source>
        <dbReference type="ARBA" id="ARBA00031732"/>
    </source>
</evidence>
<dbReference type="Proteomes" id="UP000696485">
    <property type="component" value="Unassembled WGS sequence"/>
</dbReference>
<evidence type="ECO:0000256" key="4">
    <source>
        <dbReference type="ARBA" id="ARBA00022684"/>
    </source>
</evidence>
<dbReference type="GO" id="GO:0030234">
    <property type="term" value="F:enzyme regulator activity"/>
    <property type="evidence" value="ECO:0007669"/>
    <property type="project" value="TreeGrafter"/>
</dbReference>
<evidence type="ECO:0000256" key="5">
    <source>
        <dbReference type="ARBA" id="ARBA00030406"/>
    </source>
</evidence>
<comment type="pathway">
    <text evidence="1">Sulfur metabolism; glutathione biosynthesis; glutathione from L-cysteine and L-glutamate: step 1/2.</text>
</comment>
<dbReference type="AlphaFoldDB" id="A0A9P5SKA3"/>
<keyword evidence="12" id="KW-1185">Reference proteome</keyword>
<dbReference type="GO" id="GO:0006750">
    <property type="term" value="P:glutathione biosynthetic process"/>
    <property type="evidence" value="ECO:0007669"/>
    <property type="project" value="UniProtKB-KW"/>
</dbReference>
<evidence type="ECO:0000256" key="3">
    <source>
        <dbReference type="ARBA" id="ARBA00011532"/>
    </source>
</evidence>
<dbReference type="InterPro" id="IPR032963">
    <property type="entry name" value="Gclm"/>
</dbReference>
<dbReference type="GO" id="GO:0017109">
    <property type="term" value="C:glutamate-cysteine ligase complex"/>
    <property type="evidence" value="ECO:0007669"/>
    <property type="project" value="TreeGrafter"/>
</dbReference>
<dbReference type="EMBL" id="JAAAUY010000553">
    <property type="protein sequence ID" value="KAF9328555.1"/>
    <property type="molecule type" value="Genomic_DNA"/>
</dbReference>
<comment type="subunit">
    <text evidence="3">Heterodimer of a catalytic heavy chain and a regulatory light chain.</text>
</comment>
<gene>
    <name evidence="11" type="ORF">BG006_008285</name>
</gene>
<organism evidence="11 12">
    <name type="scientific">Podila minutissima</name>
    <dbReference type="NCBI Taxonomy" id="64525"/>
    <lineage>
        <taxon>Eukaryota</taxon>
        <taxon>Fungi</taxon>
        <taxon>Fungi incertae sedis</taxon>
        <taxon>Mucoromycota</taxon>
        <taxon>Mortierellomycotina</taxon>
        <taxon>Mortierellomycetes</taxon>
        <taxon>Mortierellales</taxon>
        <taxon>Mortierellaceae</taxon>
        <taxon>Podila</taxon>
    </lineage>
</organism>
<dbReference type="GO" id="GO:0035226">
    <property type="term" value="F:glutamate-cysteine ligase catalytic subunit binding"/>
    <property type="evidence" value="ECO:0007669"/>
    <property type="project" value="InterPro"/>
</dbReference>
<feature type="compositionally biased region" description="Low complexity" evidence="9">
    <location>
        <begin position="7"/>
        <end position="18"/>
    </location>
</feature>
<dbReference type="PANTHER" id="PTHR13295:SF4">
    <property type="entry name" value="GLUTAMATE--CYSTEINE LIGASE REGULATORY SUBUNIT"/>
    <property type="match status" value="1"/>
</dbReference>
<name>A0A9P5SKA3_9FUNG</name>
<evidence type="ECO:0000256" key="2">
    <source>
        <dbReference type="ARBA" id="ARBA00008612"/>
    </source>
</evidence>
<comment type="caution">
    <text evidence="11">The sequence shown here is derived from an EMBL/GenBank/DDBJ whole genome shotgun (WGS) entry which is preliminary data.</text>
</comment>
<comment type="similarity">
    <text evidence="2">Belongs to the aldo/keto reductase family. Glutamate--cysteine ligase light chain subfamily.</text>
</comment>
<evidence type="ECO:0000313" key="11">
    <source>
        <dbReference type="EMBL" id="KAF9328555.1"/>
    </source>
</evidence>
<keyword evidence="10" id="KW-0472">Membrane</keyword>
<accession>A0A9P5SKA3</accession>
<feature type="transmembrane region" description="Helical" evidence="10">
    <location>
        <begin position="347"/>
        <end position="364"/>
    </location>
</feature>
<evidence type="ECO:0000313" key="12">
    <source>
        <dbReference type="Proteomes" id="UP000696485"/>
    </source>
</evidence>
<sequence>MTAIAQGHNGVSNGNGHHANGEAQQHSVVASTAFSHLTLYTGNTMRTGTTGQLNTTLRKSNQELVSAVQDTLQYSLEAARFKGSSITITDETSLGPLEGDLKMFYLTVPGSTAPLSTEQLTVAIQDLETALGVSEIKIDHFVLSLPHQSFDENGLDETEVVNFSKSIQDSVLPVWRKLSELRQSGRIGRLGVAEFGKQELEILKTAADAQGLSVPEINQVNLQDCCVLPKDLINYSKEQKIELLTHGDATEILPSATFSSILRPYLPATAATTLAPNFVLKYSAFITSRGLITKKGIEILTMYWSQMYPGSFESARVAYREISVHGLNFAMVLTELCLNRMQLHRRLVVAPLFFIALYMVWTWLVDWIFGFWVYEWIYPCLISFSGVTNFVMYGINMLKERFFKEEAVSYGSPNEAVSDGGPNSPENQFGNV</sequence>
<evidence type="ECO:0000256" key="10">
    <source>
        <dbReference type="SAM" id="Phobius"/>
    </source>
</evidence>
<dbReference type="InterPro" id="IPR036812">
    <property type="entry name" value="NAD(P)_OxRdtase_dom_sf"/>
</dbReference>
<evidence type="ECO:0000256" key="1">
    <source>
        <dbReference type="ARBA" id="ARBA00005006"/>
    </source>
</evidence>
<feature type="region of interest" description="Disordered" evidence="9">
    <location>
        <begin position="1"/>
        <end position="26"/>
    </location>
</feature>
<evidence type="ECO:0000256" key="8">
    <source>
        <dbReference type="ARBA" id="ARBA00032926"/>
    </source>
</evidence>
<evidence type="ECO:0000256" key="6">
    <source>
        <dbReference type="ARBA" id="ARBA00031154"/>
    </source>
</evidence>
<dbReference type="PANTHER" id="PTHR13295">
    <property type="entry name" value="GLUTAMATE CYSTEINE LIGASE REGULATORY SUBUNIT"/>
    <property type="match status" value="1"/>
</dbReference>
<feature type="transmembrane region" description="Helical" evidence="10">
    <location>
        <begin position="376"/>
        <end position="395"/>
    </location>
</feature>
<dbReference type="Gene3D" id="3.20.20.100">
    <property type="entry name" value="NADP-dependent oxidoreductase domain"/>
    <property type="match status" value="1"/>
</dbReference>